<keyword evidence="3" id="KW-1185">Reference proteome</keyword>
<name>A0A815HFZ0_ADIRI</name>
<comment type="caution">
    <text evidence="2">The sequence shown here is derived from an EMBL/GenBank/DDBJ whole genome shotgun (WGS) entry which is preliminary data.</text>
</comment>
<proteinExistence type="predicted"/>
<keyword evidence="1" id="KW-1133">Transmembrane helix</keyword>
<dbReference type="AlphaFoldDB" id="A0A815HFZ0"/>
<protein>
    <submittedName>
        <fullName evidence="2">Uncharacterized protein</fullName>
    </submittedName>
</protein>
<reference evidence="2" key="1">
    <citation type="submission" date="2021-02" db="EMBL/GenBank/DDBJ databases">
        <authorList>
            <person name="Nowell W R."/>
        </authorList>
    </citation>
    <scope>NUCLEOTIDE SEQUENCE</scope>
</reference>
<evidence type="ECO:0000313" key="3">
    <source>
        <dbReference type="Proteomes" id="UP000663828"/>
    </source>
</evidence>
<sequence length="212" mass="23808">MIDTSTYPNFVYVSTIQTGCVTIEFDSSYPFHLIGIISRDEYQKSIQQINRVFSSNRMTFLVCIISGFCLVIGMTLVILGAALQVNSRNNQFPPITGAGITLLFCGATFTLIGLCVMQYRRTKQLQQAIAKESLKYLPRTPIPCSWRLETKMNWCGTSDDGQYRRLTYHIIIDIGRPVTSSKTQQCDANETTVLLGHSNDLPPSYHTLTMGK</sequence>
<evidence type="ECO:0000256" key="1">
    <source>
        <dbReference type="SAM" id="Phobius"/>
    </source>
</evidence>
<keyword evidence="1" id="KW-0472">Membrane</keyword>
<dbReference type="Proteomes" id="UP000663828">
    <property type="component" value="Unassembled WGS sequence"/>
</dbReference>
<feature type="transmembrane region" description="Helical" evidence="1">
    <location>
        <begin position="60"/>
        <end position="83"/>
    </location>
</feature>
<dbReference type="EMBL" id="CAJNOR010002892">
    <property type="protein sequence ID" value="CAF1353601.1"/>
    <property type="molecule type" value="Genomic_DNA"/>
</dbReference>
<feature type="transmembrane region" description="Helical" evidence="1">
    <location>
        <begin position="95"/>
        <end position="117"/>
    </location>
</feature>
<organism evidence="2 3">
    <name type="scientific">Adineta ricciae</name>
    <name type="common">Rotifer</name>
    <dbReference type="NCBI Taxonomy" id="249248"/>
    <lineage>
        <taxon>Eukaryota</taxon>
        <taxon>Metazoa</taxon>
        <taxon>Spiralia</taxon>
        <taxon>Gnathifera</taxon>
        <taxon>Rotifera</taxon>
        <taxon>Eurotatoria</taxon>
        <taxon>Bdelloidea</taxon>
        <taxon>Adinetida</taxon>
        <taxon>Adinetidae</taxon>
        <taxon>Adineta</taxon>
    </lineage>
</organism>
<accession>A0A815HFZ0</accession>
<evidence type="ECO:0000313" key="2">
    <source>
        <dbReference type="EMBL" id="CAF1353601.1"/>
    </source>
</evidence>
<keyword evidence="1" id="KW-0812">Transmembrane</keyword>
<gene>
    <name evidence="2" type="ORF">XAT740_LOCUS31620</name>
</gene>